<accession>A0A9W6SK68</accession>
<dbReference type="AlphaFoldDB" id="A0A9W6SK68"/>
<dbReference type="PANTHER" id="PTHR46825">
    <property type="entry name" value="D-ALANYL-D-ALANINE-CARBOXYPEPTIDASE/ENDOPEPTIDASE AMPH"/>
    <property type="match status" value="1"/>
</dbReference>
<keyword evidence="3" id="KW-0378">Hydrolase</keyword>
<evidence type="ECO:0000259" key="2">
    <source>
        <dbReference type="Pfam" id="PF00144"/>
    </source>
</evidence>
<dbReference type="InterPro" id="IPR012338">
    <property type="entry name" value="Beta-lactam/transpept-like"/>
</dbReference>
<comment type="caution">
    <text evidence="3">The sequence shown here is derived from an EMBL/GenBank/DDBJ whole genome shotgun (WGS) entry which is preliminary data.</text>
</comment>
<dbReference type="PANTHER" id="PTHR46825:SF7">
    <property type="entry name" value="D-ALANYL-D-ALANINE CARBOXYPEPTIDASE"/>
    <property type="match status" value="1"/>
</dbReference>
<feature type="chain" id="PRO_5040892782" evidence="1">
    <location>
        <begin position="28"/>
        <end position="376"/>
    </location>
</feature>
<dbReference type="SUPFAM" id="SSF56601">
    <property type="entry name" value="beta-lactamase/transpeptidase-like"/>
    <property type="match status" value="1"/>
</dbReference>
<dbReference type="EMBL" id="BSTX01000002">
    <property type="protein sequence ID" value="GLZ78524.1"/>
    <property type="molecule type" value="Genomic_DNA"/>
</dbReference>
<evidence type="ECO:0000313" key="3">
    <source>
        <dbReference type="EMBL" id="GLZ78524.1"/>
    </source>
</evidence>
<dbReference type="GO" id="GO:0016787">
    <property type="term" value="F:hydrolase activity"/>
    <property type="evidence" value="ECO:0007669"/>
    <property type="project" value="UniProtKB-KW"/>
</dbReference>
<feature type="domain" description="Beta-lactamase-related" evidence="2">
    <location>
        <begin position="53"/>
        <end position="341"/>
    </location>
</feature>
<dbReference type="Pfam" id="PF00144">
    <property type="entry name" value="Beta-lactamase"/>
    <property type="match status" value="1"/>
</dbReference>
<proteinExistence type="predicted"/>
<dbReference type="Proteomes" id="UP001165079">
    <property type="component" value="Unassembled WGS sequence"/>
</dbReference>
<dbReference type="InterPro" id="IPR050491">
    <property type="entry name" value="AmpC-like"/>
</dbReference>
<protein>
    <submittedName>
        <fullName evidence="3">Serine hydrolase</fullName>
    </submittedName>
</protein>
<feature type="signal peptide" evidence="1">
    <location>
        <begin position="1"/>
        <end position="27"/>
    </location>
</feature>
<name>A0A9W6SK68_9ACTN</name>
<dbReference type="Gene3D" id="3.40.710.10">
    <property type="entry name" value="DD-peptidase/beta-lactamase superfamily"/>
    <property type="match status" value="1"/>
</dbReference>
<keyword evidence="4" id="KW-1185">Reference proteome</keyword>
<evidence type="ECO:0000313" key="4">
    <source>
        <dbReference type="Proteomes" id="UP001165079"/>
    </source>
</evidence>
<reference evidence="3" key="1">
    <citation type="submission" date="2023-03" db="EMBL/GenBank/DDBJ databases">
        <title>Actinorhabdospora filicis NBRC 111898.</title>
        <authorList>
            <person name="Ichikawa N."/>
            <person name="Sato H."/>
            <person name="Tonouchi N."/>
        </authorList>
    </citation>
    <scope>NUCLEOTIDE SEQUENCE</scope>
    <source>
        <strain evidence="3">NBRC 111898</strain>
    </source>
</reference>
<evidence type="ECO:0000256" key="1">
    <source>
        <dbReference type="SAM" id="SignalP"/>
    </source>
</evidence>
<organism evidence="3 4">
    <name type="scientific">Actinorhabdospora filicis</name>
    <dbReference type="NCBI Taxonomy" id="1785913"/>
    <lineage>
        <taxon>Bacteria</taxon>
        <taxon>Bacillati</taxon>
        <taxon>Actinomycetota</taxon>
        <taxon>Actinomycetes</taxon>
        <taxon>Micromonosporales</taxon>
        <taxon>Micromonosporaceae</taxon>
        <taxon>Actinorhabdospora</taxon>
    </lineage>
</organism>
<keyword evidence="1" id="KW-0732">Signal</keyword>
<sequence length="376" mass="39904">MDMKLQRIGVVVLALALVTSVAAPVSAAPSAGSLRDEIDAVVADGAPSSTLEFRDGSRVERLASGVVELGRSRPAPVDGRFRIGSVTKTFTSTVALQLVGEGRISLDDSVERWLPGTVPNGGNITLRQLLNHTSGLYNYTDDTLVTPEQVVRDRYKRWTPRQLVTLATSRDPLFPPGTAWSYSNTNYVLIGLVIERVTGRSLGAEIDRRIVGPLGLWDTEVPGNSVWITGPHAHGYVQVDGAPVDITAMNVSSSYAVGDIISTTRDLNTFYAALLGGRLLKPAQLAAMKTTAFDSGYGLGLSKVALPCGAEIWGHTGGIPGYLTFSFHQPETGRYFSLSATTYAVVPDVALFNALTAAFCPAGTPAGSSDRLPAIV</sequence>
<gene>
    <name evidence="3" type="ORF">Afil01_33310</name>
</gene>
<dbReference type="InterPro" id="IPR001466">
    <property type="entry name" value="Beta-lactam-related"/>
</dbReference>